<dbReference type="RefSeq" id="WP_035471363.1">
    <property type="nucleotide sequence ID" value="NZ_JRGF01000001.1"/>
</dbReference>
<dbReference type="InterPro" id="IPR024361">
    <property type="entry name" value="BACON"/>
</dbReference>
<feature type="signal peptide" evidence="1">
    <location>
        <begin position="1"/>
        <end position="23"/>
    </location>
</feature>
<dbReference type="PROSITE" id="PS51257">
    <property type="entry name" value="PROKAR_LIPOPROTEIN"/>
    <property type="match status" value="1"/>
</dbReference>
<feature type="domain" description="BACON" evidence="2">
    <location>
        <begin position="59"/>
        <end position="111"/>
    </location>
</feature>
<sequence length="489" mass="53220">MKKGMYCKSVLPLLLLVAATGCTQPTEEVHYIKVDMIACSFQGTDAVPVRITISSNPGPWSAEPSASWIRITEQTEEGIVLTADDNPASTEREGEITVTAGEMTKTIRVTQTGDTFVPARYDVFRDYTMGAVISPNGRYTAGFIGVPDENATDHWLLQVVITDLESGEQYLPAPFLDSLYPLYDPCAITDSGTAFFHCEDGRIIGFSISGDITVLDNVPGAGKPWLSQVASDESGVWVGWCSGGSTVYSPVKWTDGHPEILPLPETTFRGAAWNAGAMARGCSLDGSIIYGTAWEGLDSGLIWWDKEGTPRWVGDKVRKLKPVKIYDTATGTYTDYTLVDGIVGSSDTYYISPSGKWIAGTYRTEELAENETDVIYTSCPAFYDTETDEVHIFPEYEGAVGMTVTDEGLGVIGMGGANGIISHTVMVNIPTATEAGTSTEWIYDTYGIIIPDNSLLEYISPDGRTAFGYDLSGEMEPMRKWYVTRKTAE</sequence>
<dbReference type="Gene3D" id="2.60.40.10">
    <property type="entry name" value="Immunoglobulins"/>
    <property type="match status" value="1"/>
</dbReference>
<keyword evidence="4" id="KW-1185">Reference proteome</keyword>
<comment type="caution">
    <text evidence="3">The sequence shown here is derived from an EMBL/GenBank/DDBJ whole genome shotgun (WGS) entry which is preliminary data.</text>
</comment>
<dbReference type="Pfam" id="PF13004">
    <property type="entry name" value="BACON"/>
    <property type="match status" value="1"/>
</dbReference>
<evidence type="ECO:0000313" key="3">
    <source>
        <dbReference type="EMBL" id="KHE43081.1"/>
    </source>
</evidence>
<accession>A0ABR4YN38</accession>
<feature type="chain" id="PRO_5046895002" description="BACON domain-containing protein" evidence="1">
    <location>
        <begin position="24"/>
        <end position="489"/>
    </location>
</feature>
<evidence type="ECO:0000256" key="1">
    <source>
        <dbReference type="SAM" id="SignalP"/>
    </source>
</evidence>
<proteinExistence type="predicted"/>
<dbReference type="CDD" id="cd14948">
    <property type="entry name" value="BACON"/>
    <property type="match status" value="1"/>
</dbReference>
<reference evidence="3 4" key="1">
    <citation type="submission" date="2014-09" db="EMBL/GenBank/DDBJ databases">
        <title>Alistipes sp. 627, sp. nov., a novel member of the family Rikenellaceae isolated from human faeces.</title>
        <authorList>
            <person name="Shkoporov A.N."/>
            <person name="Chaplin A.V."/>
            <person name="Motuzova O.V."/>
            <person name="Kafarskaia L.I."/>
            <person name="Khokhlova E.V."/>
            <person name="Efimov B.A."/>
        </authorList>
    </citation>
    <scope>NUCLEOTIDE SEQUENCE [LARGE SCALE GENOMIC DNA]</scope>
    <source>
        <strain evidence="3 4">627</strain>
    </source>
</reference>
<protein>
    <recommendedName>
        <fullName evidence="2">BACON domain-containing protein</fullName>
    </recommendedName>
</protein>
<dbReference type="Proteomes" id="UP000030889">
    <property type="component" value="Unassembled WGS sequence"/>
</dbReference>
<name>A0ABR4YN38_9BACT</name>
<organism evidence="3 4">
    <name type="scientific">Alistipes inops</name>
    <dbReference type="NCBI Taxonomy" id="1501391"/>
    <lineage>
        <taxon>Bacteria</taxon>
        <taxon>Pseudomonadati</taxon>
        <taxon>Bacteroidota</taxon>
        <taxon>Bacteroidia</taxon>
        <taxon>Bacteroidales</taxon>
        <taxon>Rikenellaceae</taxon>
        <taxon>Alistipes</taxon>
    </lineage>
</organism>
<evidence type="ECO:0000313" key="4">
    <source>
        <dbReference type="Proteomes" id="UP000030889"/>
    </source>
</evidence>
<dbReference type="InterPro" id="IPR013783">
    <property type="entry name" value="Ig-like_fold"/>
</dbReference>
<evidence type="ECO:0000259" key="2">
    <source>
        <dbReference type="Pfam" id="PF13004"/>
    </source>
</evidence>
<keyword evidence="1" id="KW-0732">Signal</keyword>
<gene>
    <name evidence="3" type="ORF">LG35_01150</name>
</gene>
<dbReference type="EMBL" id="JRGF01000001">
    <property type="protein sequence ID" value="KHE43081.1"/>
    <property type="molecule type" value="Genomic_DNA"/>
</dbReference>